<name>A0A2T3JQ13_PHOPO</name>
<dbReference type="Proteomes" id="UP000241618">
    <property type="component" value="Unassembled WGS sequence"/>
</dbReference>
<dbReference type="EMBL" id="PYMO01000011">
    <property type="protein sequence ID" value="PSU24670.1"/>
    <property type="molecule type" value="Genomic_DNA"/>
</dbReference>
<dbReference type="AlphaFoldDB" id="A0A2T3JQ13"/>
<accession>A0A2T3JQ13</accession>
<sequence>MLKTSLYWLKKLIKDPFSHFLIAGAILFLCYSFYHSGTSLNEVIITPSQIIQQQRDDRTYFGSSPSKEMLNKDINQVVLQRILSSEAIKLGLEKGDPNLNAMLMQRFISYTTQIAKINATNTTLLHHYYLAHRQNYHHPDLYSLCYHFLSPQEQTHPTQAPASHQCLSDIAQQDLQAKLGPSIITTLNTLAPNKWSKLINTPFGPLTVRLIQHQKAGILSFNQAKPLLAQDYTRDAVNKKIDAAIKNYHIQLPTHSGIVVTTKTLLQNV</sequence>
<evidence type="ECO:0000313" key="1">
    <source>
        <dbReference type="EMBL" id="PSU24670.1"/>
    </source>
</evidence>
<dbReference type="InterPro" id="IPR046357">
    <property type="entry name" value="PPIase_dom_sf"/>
</dbReference>
<evidence type="ECO:0000313" key="2">
    <source>
        <dbReference type="EMBL" id="PSU51156.1"/>
    </source>
</evidence>
<gene>
    <name evidence="2" type="ORF">C9J18_13265</name>
    <name evidence="1" type="ORF">CTM96_12065</name>
</gene>
<dbReference type="Proteomes" id="UP000241405">
    <property type="component" value="Unassembled WGS sequence"/>
</dbReference>
<dbReference type="GO" id="GO:0003755">
    <property type="term" value="F:peptidyl-prolyl cis-trans isomerase activity"/>
    <property type="evidence" value="ECO:0007669"/>
    <property type="project" value="InterPro"/>
</dbReference>
<dbReference type="EMBL" id="PYMP01000012">
    <property type="protein sequence ID" value="PSU51156.1"/>
    <property type="molecule type" value="Genomic_DNA"/>
</dbReference>
<protein>
    <submittedName>
        <fullName evidence="2">Peptidyl-prolyl cis-trans isomerase</fullName>
    </submittedName>
</protein>
<dbReference type="Gene3D" id="3.10.50.40">
    <property type="match status" value="1"/>
</dbReference>
<keyword evidence="2" id="KW-0413">Isomerase</keyword>
<comment type="caution">
    <text evidence="2">The sequence shown here is derived from an EMBL/GenBank/DDBJ whole genome shotgun (WGS) entry which is preliminary data.</text>
</comment>
<reference evidence="3 4" key="1">
    <citation type="submission" date="2018-03" db="EMBL/GenBank/DDBJ databases">
        <title>Whole genome sequencing of Histamine producing bacteria.</title>
        <authorList>
            <person name="Butler K."/>
        </authorList>
    </citation>
    <scope>NUCLEOTIDE SEQUENCE [LARGE SCALE GENOMIC DNA]</scope>
    <source>
        <strain evidence="2 4">FS-6.1</strain>
        <strain evidence="1 3">FS-6.2</strain>
    </source>
</reference>
<dbReference type="RefSeq" id="WP_107190103.1">
    <property type="nucleotide sequence ID" value="NZ_PYMN01000011.1"/>
</dbReference>
<keyword evidence="3" id="KW-1185">Reference proteome</keyword>
<proteinExistence type="predicted"/>
<organism evidence="2 4">
    <name type="scientific">Photobacterium phosphoreum</name>
    <dbReference type="NCBI Taxonomy" id="659"/>
    <lineage>
        <taxon>Bacteria</taxon>
        <taxon>Pseudomonadati</taxon>
        <taxon>Pseudomonadota</taxon>
        <taxon>Gammaproteobacteria</taxon>
        <taxon>Vibrionales</taxon>
        <taxon>Vibrionaceae</taxon>
        <taxon>Photobacterium</taxon>
    </lineage>
</organism>
<dbReference type="Gene3D" id="1.10.4030.10">
    <property type="entry name" value="Porin chaperone SurA, peptide-binding domain"/>
    <property type="match status" value="1"/>
</dbReference>
<evidence type="ECO:0000313" key="3">
    <source>
        <dbReference type="Proteomes" id="UP000241405"/>
    </source>
</evidence>
<evidence type="ECO:0000313" key="4">
    <source>
        <dbReference type="Proteomes" id="UP000241618"/>
    </source>
</evidence>